<dbReference type="CDD" id="cd03230">
    <property type="entry name" value="ABC_DR_subfamily_A"/>
    <property type="match status" value="1"/>
</dbReference>
<dbReference type="AlphaFoldDB" id="A0A0D5XZ76"/>
<evidence type="ECO:0000256" key="1">
    <source>
        <dbReference type="ARBA" id="ARBA00005417"/>
    </source>
</evidence>
<dbReference type="PATRIC" id="fig|587753.10.peg.2932"/>
<dbReference type="InterPro" id="IPR027417">
    <property type="entry name" value="P-loop_NTPase"/>
</dbReference>
<organism evidence="6 7">
    <name type="scientific">Pseudomonas chlororaphis</name>
    <dbReference type="NCBI Taxonomy" id="587753"/>
    <lineage>
        <taxon>Bacteria</taxon>
        <taxon>Pseudomonadati</taxon>
        <taxon>Pseudomonadota</taxon>
        <taxon>Gammaproteobacteria</taxon>
        <taxon>Pseudomonadales</taxon>
        <taxon>Pseudomonadaceae</taxon>
        <taxon>Pseudomonas</taxon>
    </lineage>
</organism>
<feature type="domain" description="ABC transporter" evidence="5">
    <location>
        <begin position="10"/>
        <end position="239"/>
    </location>
</feature>
<evidence type="ECO:0000313" key="7">
    <source>
        <dbReference type="Proteomes" id="UP000032748"/>
    </source>
</evidence>
<dbReference type="InterPro" id="IPR003439">
    <property type="entry name" value="ABC_transporter-like_ATP-bd"/>
</dbReference>
<dbReference type="EMBL" id="CP011110">
    <property type="protein sequence ID" value="AKA24393.1"/>
    <property type="molecule type" value="Genomic_DNA"/>
</dbReference>
<evidence type="ECO:0000256" key="3">
    <source>
        <dbReference type="ARBA" id="ARBA00022741"/>
    </source>
</evidence>
<dbReference type="PROSITE" id="PS50893">
    <property type="entry name" value="ABC_TRANSPORTER_2"/>
    <property type="match status" value="1"/>
</dbReference>
<protein>
    <submittedName>
        <fullName evidence="6">ABC transporter ATP-binding protein</fullName>
    </submittedName>
</protein>
<gene>
    <name evidence="6" type="ORF">PCL1606_29420</name>
</gene>
<dbReference type="PANTHER" id="PTHR43335">
    <property type="entry name" value="ABC TRANSPORTER, ATP-BINDING PROTEIN"/>
    <property type="match status" value="1"/>
</dbReference>
<proteinExistence type="inferred from homology"/>
<dbReference type="Gene3D" id="3.40.50.300">
    <property type="entry name" value="P-loop containing nucleotide triphosphate hydrolases"/>
    <property type="match status" value="1"/>
</dbReference>
<evidence type="ECO:0000259" key="5">
    <source>
        <dbReference type="PROSITE" id="PS50893"/>
    </source>
</evidence>
<evidence type="ECO:0000256" key="4">
    <source>
        <dbReference type="ARBA" id="ARBA00022840"/>
    </source>
</evidence>
<evidence type="ECO:0000313" key="6">
    <source>
        <dbReference type="EMBL" id="AKA24393.1"/>
    </source>
</evidence>
<evidence type="ECO:0000256" key="2">
    <source>
        <dbReference type="ARBA" id="ARBA00022448"/>
    </source>
</evidence>
<dbReference type="KEGG" id="pcz:PCL1606_29420"/>
<reference evidence="6 7" key="1">
    <citation type="journal article" date="2015" name="Mol. Plant Microbe Interact.">
        <title>Comparative Genomic Analysis of Pseudomonas chlororaphis PCL1606 Reveals New Insight into Antifungal Compounds Involved in Biocontrol.</title>
        <authorList>
            <person name="Calderon C.E."/>
            <person name="Ramos C."/>
            <person name="de Vicente A."/>
            <person name="Cazorla F.M."/>
        </authorList>
    </citation>
    <scope>NUCLEOTIDE SEQUENCE [LARGE SCALE GENOMIC DNA]</scope>
    <source>
        <strain evidence="6 7">PCL1606</strain>
    </source>
</reference>
<dbReference type="InterPro" id="IPR003593">
    <property type="entry name" value="AAA+_ATPase"/>
</dbReference>
<comment type="similarity">
    <text evidence="1">Belongs to the ABC transporter superfamily.</text>
</comment>
<dbReference type="SUPFAM" id="SSF52540">
    <property type="entry name" value="P-loop containing nucleoside triphosphate hydrolases"/>
    <property type="match status" value="1"/>
</dbReference>
<dbReference type="Pfam" id="PF00005">
    <property type="entry name" value="ABC_tran"/>
    <property type="match status" value="1"/>
</dbReference>
<keyword evidence="2" id="KW-0813">Transport</keyword>
<accession>A0A0D5XZ76</accession>
<dbReference type="GO" id="GO:0005524">
    <property type="term" value="F:ATP binding"/>
    <property type="evidence" value="ECO:0007669"/>
    <property type="project" value="UniProtKB-KW"/>
</dbReference>
<dbReference type="SMART" id="SM00382">
    <property type="entry name" value="AAA"/>
    <property type="match status" value="1"/>
</dbReference>
<name>A0A0D5XZ76_9PSED</name>
<sequence>MFPADLHAMIDLSHLTKTFAGKTAVDRLSFRASPGEVLGVLGPNGAGKSTSMRMLGGTLLPTSGTASVHGLDIRRQRRQAQRLIGYVPEGMSGQNDMSVRGFLGYIAQVRGYRGALERQRVGAMLDLFELDAVGQQRIATLSKGYRRRVDLAQALLHDPKVLLLDEPTDGLDPAQRHHVRELIKYWAQSKTVLLSTHLLEEVSTVCNRVVVINDGQLLADSTPGELESRSRYHQAVTLTSSRPLDMLALAVLPGVAGIEHGREPHAITVLAKPGATILAGIDQLIARSGWPVSQRVVERGRLEEIFRRLIQEQRA</sequence>
<keyword evidence="3" id="KW-0547">Nucleotide-binding</keyword>
<dbReference type="GO" id="GO:0016887">
    <property type="term" value="F:ATP hydrolysis activity"/>
    <property type="evidence" value="ECO:0007669"/>
    <property type="project" value="InterPro"/>
</dbReference>
<dbReference type="Proteomes" id="UP000032748">
    <property type="component" value="Chromosome"/>
</dbReference>
<keyword evidence="4 6" id="KW-0067">ATP-binding</keyword>